<evidence type="ECO:0000313" key="11">
    <source>
        <dbReference type="Proteomes" id="UP000250266"/>
    </source>
</evidence>
<evidence type="ECO:0000256" key="4">
    <source>
        <dbReference type="ARBA" id="ARBA00022806"/>
    </source>
</evidence>
<keyword evidence="8" id="KW-0732">Signal</keyword>
<organism evidence="10 11">
    <name type="scientific">Lepidopterella palustris CBS 459.81</name>
    <dbReference type="NCBI Taxonomy" id="1314670"/>
    <lineage>
        <taxon>Eukaryota</taxon>
        <taxon>Fungi</taxon>
        <taxon>Dikarya</taxon>
        <taxon>Ascomycota</taxon>
        <taxon>Pezizomycotina</taxon>
        <taxon>Dothideomycetes</taxon>
        <taxon>Pleosporomycetidae</taxon>
        <taxon>Mytilinidiales</taxon>
        <taxon>Argynnaceae</taxon>
        <taxon>Lepidopterella</taxon>
    </lineage>
</organism>
<dbReference type="OrthoDB" id="1191041at2759"/>
<sequence>MFTFVLALGIAALNLVEPSEIQQLAIPSLLRRESIQIRHYSKSGKSLALAISILQLACPSLQNYQAVILLATREQIQSLSAVMSELAQSMPAIKIHTLIAGTKMRDMIENVKEGGHQIMIASPGRFEWLMQSRDDLGLVVDLGSRFPHFVETLKTFPQYFDEDVEVVSANCIPHVQLEAVLHSFKHPPIKIVNGQGYVYCGDTIPIHVLREDARRDHLIKSNGYRFGSALKQNEEQDQEQST</sequence>
<dbReference type="Proteomes" id="UP000250266">
    <property type="component" value="Unassembled WGS sequence"/>
</dbReference>
<evidence type="ECO:0000256" key="1">
    <source>
        <dbReference type="ARBA" id="ARBA00012552"/>
    </source>
</evidence>
<dbReference type="GO" id="GO:0003724">
    <property type="term" value="F:RNA helicase activity"/>
    <property type="evidence" value="ECO:0007669"/>
    <property type="project" value="UniProtKB-EC"/>
</dbReference>
<keyword evidence="2" id="KW-0547">Nucleotide-binding</keyword>
<dbReference type="InterPro" id="IPR027417">
    <property type="entry name" value="P-loop_NTPase"/>
</dbReference>
<dbReference type="InterPro" id="IPR011545">
    <property type="entry name" value="DEAD/DEAH_box_helicase_dom"/>
</dbReference>
<evidence type="ECO:0000259" key="9">
    <source>
        <dbReference type="PROSITE" id="PS51192"/>
    </source>
</evidence>
<evidence type="ECO:0000256" key="5">
    <source>
        <dbReference type="ARBA" id="ARBA00022840"/>
    </source>
</evidence>
<dbReference type="EC" id="3.6.4.13" evidence="1"/>
<dbReference type="PANTHER" id="PTHR47960">
    <property type="entry name" value="DEAD-BOX ATP-DEPENDENT RNA HELICASE 50"/>
    <property type="match status" value="1"/>
</dbReference>
<evidence type="ECO:0000313" key="10">
    <source>
        <dbReference type="EMBL" id="OCK76019.1"/>
    </source>
</evidence>
<evidence type="ECO:0000256" key="3">
    <source>
        <dbReference type="ARBA" id="ARBA00022801"/>
    </source>
</evidence>
<name>A0A8E2JB20_9PEZI</name>
<protein>
    <recommendedName>
        <fullName evidence="1">RNA helicase</fullName>
        <ecNumber evidence="1">3.6.4.13</ecNumber>
    </recommendedName>
</protein>
<evidence type="ECO:0000256" key="6">
    <source>
        <dbReference type="ARBA" id="ARBA00022884"/>
    </source>
</evidence>
<dbReference type="InterPro" id="IPR014001">
    <property type="entry name" value="Helicase_ATP-bd"/>
</dbReference>
<dbReference type="PROSITE" id="PS51192">
    <property type="entry name" value="HELICASE_ATP_BIND_1"/>
    <property type="match status" value="1"/>
</dbReference>
<dbReference type="SUPFAM" id="SSF52540">
    <property type="entry name" value="P-loop containing nucleoside triphosphate hydrolases"/>
    <property type="match status" value="1"/>
</dbReference>
<keyword evidence="11" id="KW-1185">Reference proteome</keyword>
<evidence type="ECO:0000256" key="8">
    <source>
        <dbReference type="SAM" id="SignalP"/>
    </source>
</evidence>
<reference evidence="10 11" key="1">
    <citation type="journal article" date="2016" name="Nat. Commun.">
        <title>Ectomycorrhizal ecology is imprinted in the genome of the dominant symbiotic fungus Cenococcum geophilum.</title>
        <authorList>
            <consortium name="DOE Joint Genome Institute"/>
            <person name="Peter M."/>
            <person name="Kohler A."/>
            <person name="Ohm R.A."/>
            <person name="Kuo A."/>
            <person name="Krutzmann J."/>
            <person name="Morin E."/>
            <person name="Arend M."/>
            <person name="Barry K.W."/>
            <person name="Binder M."/>
            <person name="Choi C."/>
            <person name="Clum A."/>
            <person name="Copeland A."/>
            <person name="Grisel N."/>
            <person name="Haridas S."/>
            <person name="Kipfer T."/>
            <person name="LaButti K."/>
            <person name="Lindquist E."/>
            <person name="Lipzen A."/>
            <person name="Maire R."/>
            <person name="Meier B."/>
            <person name="Mihaltcheva S."/>
            <person name="Molinier V."/>
            <person name="Murat C."/>
            <person name="Poggeler S."/>
            <person name="Quandt C.A."/>
            <person name="Sperisen C."/>
            <person name="Tritt A."/>
            <person name="Tisserant E."/>
            <person name="Crous P.W."/>
            <person name="Henrissat B."/>
            <person name="Nehls U."/>
            <person name="Egli S."/>
            <person name="Spatafora J.W."/>
            <person name="Grigoriev I.V."/>
            <person name="Martin F.M."/>
        </authorList>
    </citation>
    <scope>NUCLEOTIDE SEQUENCE [LARGE SCALE GENOMIC DNA]</scope>
    <source>
        <strain evidence="10 11">CBS 459.81</strain>
    </source>
</reference>
<dbReference type="Pfam" id="PF00270">
    <property type="entry name" value="DEAD"/>
    <property type="match status" value="1"/>
</dbReference>
<keyword evidence="4" id="KW-0347">Helicase</keyword>
<dbReference type="GO" id="GO:0016787">
    <property type="term" value="F:hydrolase activity"/>
    <property type="evidence" value="ECO:0007669"/>
    <property type="project" value="UniProtKB-KW"/>
</dbReference>
<dbReference type="AlphaFoldDB" id="A0A8E2JB20"/>
<dbReference type="EMBL" id="KV745251">
    <property type="protein sequence ID" value="OCK76019.1"/>
    <property type="molecule type" value="Genomic_DNA"/>
</dbReference>
<feature type="chain" id="PRO_5034015750" description="RNA helicase" evidence="8">
    <location>
        <begin position="19"/>
        <end position="242"/>
    </location>
</feature>
<keyword evidence="5" id="KW-0067">ATP-binding</keyword>
<gene>
    <name evidence="10" type="ORF">K432DRAFT_408531</name>
</gene>
<dbReference type="Gene3D" id="3.40.50.300">
    <property type="entry name" value="P-loop containing nucleotide triphosphate hydrolases"/>
    <property type="match status" value="1"/>
</dbReference>
<keyword evidence="3 10" id="KW-0378">Hydrolase</keyword>
<feature type="domain" description="Helicase ATP-binding" evidence="9">
    <location>
        <begin position="26"/>
        <end position="174"/>
    </location>
</feature>
<dbReference type="GO" id="GO:0003723">
    <property type="term" value="F:RNA binding"/>
    <property type="evidence" value="ECO:0007669"/>
    <property type="project" value="UniProtKB-KW"/>
</dbReference>
<accession>A0A8E2JB20</accession>
<comment type="catalytic activity">
    <reaction evidence="7">
        <text>ATP + H2O = ADP + phosphate + H(+)</text>
        <dbReference type="Rhea" id="RHEA:13065"/>
        <dbReference type="ChEBI" id="CHEBI:15377"/>
        <dbReference type="ChEBI" id="CHEBI:15378"/>
        <dbReference type="ChEBI" id="CHEBI:30616"/>
        <dbReference type="ChEBI" id="CHEBI:43474"/>
        <dbReference type="ChEBI" id="CHEBI:456216"/>
        <dbReference type="EC" id="3.6.4.13"/>
    </reaction>
</comment>
<keyword evidence="6" id="KW-0694">RNA-binding</keyword>
<evidence type="ECO:0000256" key="7">
    <source>
        <dbReference type="ARBA" id="ARBA00047984"/>
    </source>
</evidence>
<dbReference type="GO" id="GO:0005524">
    <property type="term" value="F:ATP binding"/>
    <property type="evidence" value="ECO:0007669"/>
    <property type="project" value="UniProtKB-KW"/>
</dbReference>
<proteinExistence type="predicted"/>
<feature type="signal peptide" evidence="8">
    <location>
        <begin position="1"/>
        <end position="18"/>
    </location>
</feature>
<evidence type="ECO:0000256" key="2">
    <source>
        <dbReference type="ARBA" id="ARBA00022741"/>
    </source>
</evidence>